<accession>A0A1G7A9K3</accession>
<dbReference type="Pfam" id="PF00781">
    <property type="entry name" value="DAGK_cat"/>
    <property type="match status" value="1"/>
</dbReference>
<dbReference type="PANTHER" id="PTHR12358:SF106">
    <property type="entry name" value="LIPID KINASE YEGS"/>
    <property type="match status" value="1"/>
</dbReference>
<evidence type="ECO:0000256" key="10">
    <source>
        <dbReference type="ARBA" id="ARBA00023209"/>
    </source>
</evidence>
<dbReference type="InterPro" id="IPR017438">
    <property type="entry name" value="ATP-NAD_kinase_N"/>
</dbReference>
<dbReference type="RefSeq" id="WP_092736015.1">
    <property type="nucleotide sequence ID" value="NZ_FNAS01000003.1"/>
</dbReference>
<dbReference type="InterPro" id="IPR016064">
    <property type="entry name" value="NAD/diacylglycerol_kinase_sf"/>
</dbReference>
<dbReference type="OrthoDB" id="9786026at2"/>
<evidence type="ECO:0000256" key="6">
    <source>
        <dbReference type="ARBA" id="ARBA00022777"/>
    </source>
</evidence>
<organism evidence="13 14">
    <name type="scientific">Riemerella columbipharyngis</name>
    <dbReference type="NCBI Taxonomy" id="1071918"/>
    <lineage>
        <taxon>Bacteria</taxon>
        <taxon>Pseudomonadati</taxon>
        <taxon>Bacteroidota</taxon>
        <taxon>Flavobacteriia</taxon>
        <taxon>Flavobacteriales</taxon>
        <taxon>Weeksellaceae</taxon>
        <taxon>Riemerella</taxon>
    </lineage>
</organism>
<dbReference type="Pfam" id="PF19279">
    <property type="entry name" value="YegS_C"/>
    <property type="match status" value="1"/>
</dbReference>
<dbReference type="STRING" id="1071918.SAMN05421544_10399"/>
<keyword evidence="6 13" id="KW-0418">Kinase</keyword>
<evidence type="ECO:0000313" key="13">
    <source>
        <dbReference type="EMBL" id="SDE11440.1"/>
    </source>
</evidence>
<keyword evidence="14" id="KW-1185">Reference proteome</keyword>
<keyword evidence="4" id="KW-0479">Metal-binding</keyword>
<evidence type="ECO:0000256" key="2">
    <source>
        <dbReference type="ARBA" id="ARBA00022516"/>
    </source>
</evidence>
<dbReference type="InterPro" id="IPR045540">
    <property type="entry name" value="YegS/DAGK_C"/>
</dbReference>
<evidence type="ECO:0000256" key="1">
    <source>
        <dbReference type="ARBA" id="ARBA00001946"/>
    </source>
</evidence>
<evidence type="ECO:0000256" key="11">
    <source>
        <dbReference type="ARBA" id="ARBA00023264"/>
    </source>
</evidence>
<evidence type="ECO:0000259" key="12">
    <source>
        <dbReference type="PROSITE" id="PS50146"/>
    </source>
</evidence>
<proteinExistence type="predicted"/>
<dbReference type="Gene3D" id="3.40.50.10330">
    <property type="entry name" value="Probable inorganic polyphosphate/atp-NAD kinase, domain 1"/>
    <property type="match status" value="1"/>
</dbReference>
<dbReference type="NCBIfam" id="TIGR00147">
    <property type="entry name" value="YegS/Rv2252/BmrU family lipid kinase"/>
    <property type="match status" value="1"/>
</dbReference>
<name>A0A1G7A9K3_9FLAO</name>
<keyword evidence="11" id="KW-1208">Phospholipid metabolism</keyword>
<dbReference type="Proteomes" id="UP000198517">
    <property type="component" value="Unassembled WGS sequence"/>
</dbReference>
<evidence type="ECO:0000256" key="7">
    <source>
        <dbReference type="ARBA" id="ARBA00022840"/>
    </source>
</evidence>
<evidence type="ECO:0000313" key="14">
    <source>
        <dbReference type="Proteomes" id="UP000198517"/>
    </source>
</evidence>
<dbReference type="GO" id="GO:0046872">
    <property type="term" value="F:metal ion binding"/>
    <property type="evidence" value="ECO:0007669"/>
    <property type="project" value="UniProtKB-KW"/>
</dbReference>
<keyword evidence="7" id="KW-0067">ATP-binding</keyword>
<dbReference type="InterPro" id="IPR005218">
    <property type="entry name" value="Diacylglycerol/lipid_kinase"/>
</dbReference>
<dbReference type="GO" id="GO:0016301">
    <property type="term" value="F:kinase activity"/>
    <property type="evidence" value="ECO:0007669"/>
    <property type="project" value="UniProtKB-KW"/>
</dbReference>
<keyword evidence="8" id="KW-0460">Magnesium</keyword>
<dbReference type="GO" id="GO:0008654">
    <property type="term" value="P:phospholipid biosynthetic process"/>
    <property type="evidence" value="ECO:0007669"/>
    <property type="project" value="UniProtKB-KW"/>
</dbReference>
<evidence type="ECO:0000256" key="3">
    <source>
        <dbReference type="ARBA" id="ARBA00022679"/>
    </source>
</evidence>
<feature type="domain" description="DAGKc" evidence="12">
    <location>
        <begin position="1"/>
        <end position="124"/>
    </location>
</feature>
<dbReference type="Gene3D" id="2.60.200.40">
    <property type="match status" value="1"/>
</dbReference>
<evidence type="ECO:0000256" key="8">
    <source>
        <dbReference type="ARBA" id="ARBA00022842"/>
    </source>
</evidence>
<dbReference type="SUPFAM" id="SSF111331">
    <property type="entry name" value="NAD kinase/diacylglycerol kinase-like"/>
    <property type="match status" value="1"/>
</dbReference>
<dbReference type="GO" id="GO:0005886">
    <property type="term" value="C:plasma membrane"/>
    <property type="evidence" value="ECO:0007669"/>
    <property type="project" value="TreeGrafter"/>
</dbReference>
<dbReference type="PROSITE" id="PS50146">
    <property type="entry name" value="DAGK"/>
    <property type="match status" value="1"/>
</dbReference>
<dbReference type="InterPro" id="IPR001206">
    <property type="entry name" value="Diacylglycerol_kinase_cat_dom"/>
</dbReference>
<dbReference type="GO" id="GO:0005524">
    <property type="term" value="F:ATP binding"/>
    <property type="evidence" value="ECO:0007669"/>
    <property type="project" value="UniProtKB-KW"/>
</dbReference>
<dbReference type="AlphaFoldDB" id="A0A1G7A9K3"/>
<evidence type="ECO:0000256" key="5">
    <source>
        <dbReference type="ARBA" id="ARBA00022741"/>
    </source>
</evidence>
<gene>
    <name evidence="13" type="ORF">SAMN05421544_10399</name>
</gene>
<comment type="cofactor">
    <cofactor evidence="1">
        <name>Mg(2+)</name>
        <dbReference type="ChEBI" id="CHEBI:18420"/>
    </cofactor>
</comment>
<dbReference type="PANTHER" id="PTHR12358">
    <property type="entry name" value="SPHINGOSINE KINASE"/>
    <property type="match status" value="1"/>
</dbReference>
<evidence type="ECO:0000256" key="4">
    <source>
        <dbReference type="ARBA" id="ARBA00022723"/>
    </source>
</evidence>
<keyword evidence="5" id="KW-0547">Nucleotide-binding</keyword>
<sequence length="283" mass="32077">MEKTAFIINPFSAKKNHKPFLDSLLKRVPNALYYISESIEGTEQFIKNNMEHIETFVAVGGDGTISNMAKSIINTDKILGIFPAGSGNGFSNETNFSKDIDQLLDKIKANKTRKIDTLMINDKFSINVSGTGFDGEVTKEFEKTSRGFLNYIKVSIKTFFSYKPIRADFKTAAFKPYSGEYLMLNFANTRQFGNNAYIAPQASKSDGKVDIVLVKKFPIYYSPLFAIRMFTKKLKSDRYITFLQASEVEFSVNTENWHIDGEYNKLPSPIKIKVLPKSLRILI</sequence>
<keyword evidence="2" id="KW-0444">Lipid biosynthesis</keyword>
<protein>
    <submittedName>
        <fullName evidence="13">Lipid kinase, YegS/Rv2252/BmrU family</fullName>
    </submittedName>
</protein>
<keyword evidence="9" id="KW-0443">Lipid metabolism</keyword>
<keyword evidence="3" id="KW-0808">Transferase</keyword>
<evidence type="ECO:0000256" key="9">
    <source>
        <dbReference type="ARBA" id="ARBA00023098"/>
    </source>
</evidence>
<dbReference type="InterPro" id="IPR050187">
    <property type="entry name" value="Lipid_Phosphate_FormReg"/>
</dbReference>
<dbReference type="EMBL" id="FNAS01000003">
    <property type="protein sequence ID" value="SDE11440.1"/>
    <property type="molecule type" value="Genomic_DNA"/>
</dbReference>
<reference evidence="13 14" key="1">
    <citation type="submission" date="2016-10" db="EMBL/GenBank/DDBJ databases">
        <authorList>
            <person name="de Groot N.N."/>
        </authorList>
    </citation>
    <scope>NUCLEOTIDE SEQUENCE [LARGE SCALE GENOMIC DNA]</scope>
    <source>
        <strain evidence="13 14">DSM 24015</strain>
    </source>
</reference>
<keyword evidence="10" id="KW-0594">Phospholipid biosynthesis</keyword>